<dbReference type="Proteomes" id="UP000256970">
    <property type="component" value="Unassembled WGS sequence"/>
</dbReference>
<reference evidence="16 17" key="1">
    <citation type="submission" date="2016-10" db="EMBL/GenBank/DDBJ databases">
        <authorList>
            <person name="Cai Z."/>
        </authorList>
    </citation>
    <scope>NUCLEOTIDE SEQUENCE [LARGE SCALE GENOMIC DNA]</scope>
</reference>
<gene>
    <name evidence="16" type="ORF">BQ4739_LOCUS10068</name>
</gene>
<dbReference type="GO" id="GO:0015979">
    <property type="term" value="P:photosynthesis"/>
    <property type="evidence" value="ECO:0007669"/>
    <property type="project" value="UniProtKB-KW"/>
</dbReference>
<evidence type="ECO:0000259" key="15">
    <source>
        <dbReference type="PROSITE" id="PS51007"/>
    </source>
</evidence>
<evidence type="ECO:0000256" key="3">
    <source>
        <dbReference type="ARBA" id="ARBA00022448"/>
    </source>
</evidence>
<dbReference type="GO" id="GO:0005506">
    <property type="term" value="F:iron ion binding"/>
    <property type="evidence" value="ECO:0007669"/>
    <property type="project" value="InterPro"/>
</dbReference>
<dbReference type="SUPFAM" id="SSF46626">
    <property type="entry name" value="Cytochrome c"/>
    <property type="match status" value="1"/>
</dbReference>
<protein>
    <recommendedName>
        <fullName evidence="12">Cytochrome c-553</fullName>
    </recommendedName>
    <alternativeName>
        <fullName evidence="11">Cytochrome c553</fullName>
    </alternativeName>
    <alternativeName>
        <fullName evidence="10">Soluble cytochrome f</fullName>
    </alternativeName>
</protein>
<proteinExistence type="inferred from homology"/>
<feature type="region of interest" description="Disordered" evidence="14">
    <location>
        <begin position="1"/>
        <end position="22"/>
    </location>
</feature>
<name>A0A383VZH1_TETOB</name>
<keyword evidence="8 13" id="KW-0408">Iron</keyword>
<dbReference type="PANTHER" id="PTHR34688">
    <property type="entry name" value="CYTOCHROME C6, CHLOROPLASTIC"/>
    <property type="match status" value="1"/>
</dbReference>
<keyword evidence="5 13" id="KW-0349">Heme</keyword>
<keyword evidence="4" id="KW-0602">Photosynthesis</keyword>
<evidence type="ECO:0000256" key="10">
    <source>
        <dbReference type="ARBA" id="ARBA00030448"/>
    </source>
</evidence>
<evidence type="ECO:0000256" key="6">
    <source>
        <dbReference type="ARBA" id="ARBA00022723"/>
    </source>
</evidence>
<evidence type="ECO:0000256" key="12">
    <source>
        <dbReference type="ARBA" id="ARBA00033211"/>
    </source>
</evidence>
<evidence type="ECO:0000256" key="5">
    <source>
        <dbReference type="ARBA" id="ARBA00022617"/>
    </source>
</evidence>
<keyword evidence="6 13" id="KW-0479">Metal-binding</keyword>
<evidence type="ECO:0000256" key="2">
    <source>
        <dbReference type="ARBA" id="ARBA00009650"/>
    </source>
</evidence>
<dbReference type="Gene3D" id="1.10.760.10">
    <property type="entry name" value="Cytochrome c-like domain"/>
    <property type="match status" value="1"/>
</dbReference>
<keyword evidence="7" id="KW-0249">Electron transport</keyword>
<evidence type="ECO:0000256" key="13">
    <source>
        <dbReference type="PROSITE-ProRule" id="PRU00433"/>
    </source>
</evidence>
<evidence type="ECO:0000256" key="9">
    <source>
        <dbReference type="ARBA" id="ARBA00023078"/>
    </source>
</evidence>
<evidence type="ECO:0000256" key="11">
    <source>
        <dbReference type="ARBA" id="ARBA00031247"/>
    </source>
</evidence>
<evidence type="ECO:0000256" key="1">
    <source>
        <dbReference type="ARBA" id="ARBA00002347"/>
    </source>
</evidence>
<dbReference type="EMBL" id="FNXT01000955">
    <property type="protein sequence ID" value="SZX69796.1"/>
    <property type="molecule type" value="Genomic_DNA"/>
</dbReference>
<organism evidence="16 17">
    <name type="scientific">Tetradesmus obliquus</name>
    <name type="common">Green alga</name>
    <name type="synonym">Acutodesmus obliquus</name>
    <dbReference type="NCBI Taxonomy" id="3088"/>
    <lineage>
        <taxon>Eukaryota</taxon>
        <taxon>Viridiplantae</taxon>
        <taxon>Chlorophyta</taxon>
        <taxon>core chlorophytes</taxon>
        <taxon>Chlorophyceae</taxon>
        <taxon>CS clade</taxon>
        <taxon>Sphaeropleales</taxon>
        <taxon>Scenedesmaceae</taxon>
        <taxon>Tetradesmus</taxon>
    </lineage>
</organism>
<evidence type="ECO:0000256" key="14">
    <source>
        <dbReference type="SAM" id="MobiDB-lite"/>
    </source>
</evidence>
<dbReference type="InterPro" id="IPR023655">
    <property type="entry name" value="Cyt_C6"/>
</dbReference>
<evidence type="ECO:0000256" key="7">
    <source>
        <dbReference type="ARBA" id="ARBA00022982"/>
    </source>
</evidence>
<comment type="similarity">
    <text evidence="2">Belongs to the cytochrome c family. PetJ subfamily.</text>
</comment>
<evidence type="ECO:0000313" key="16">
    <source>
        <dbReference type="EMBL" id="SZX69796.1"/>
    </source>
</evidence>
<dbReference type="InterPro" id="IPR036909">
    <property type="entry name" value="Cyt_c-like_dom_sf"/>
</dbReference>
<dbReference type="FunFam" id="1.10.760.10:FF:000021">
    <property type="entry name" value="Cytochrome c6, chloroplastic"/>
    <property type="match status" value="1"/>
</dbReference>
<dbReference type="GO" id="GO:0020037">
    <property type="term" value="F:heme binding"/>
    <property type="evidence" value="ECO:0007669"/>
    <property type="project" value="InterPro"/>
</dbReference>
<evidence type="ECO:0000313" key="17">
    <source>
        <dbReference type="Proteomes" id="UP000256970"/>
    </source>
</evidence>
<evidence type="ECO:0000256" key="8">
    <source>
        <dbReference type="ARBA" id="ARBA00023004"/>
    </source>
</evidence>
<sequence length="170" mass="18360">MRVAAAHTQATVCQSRPHKAQAQQTAWRPQQRSPVQQQQLQQQQDQQLQQLRHPAIHIAGVVASLMLCSSATAAPADTFAVSCAGCHVGGGNIVQAGATLFQADLEKNAVADSASLYQLIYAGKGRMPGFGQDCAPKGKCTFGKRLTDEEVQQMTDYVLQQAANNWQVQQ</sequence>
<keyword evidence="9" id="KW-0793">Thylakoid</keyword>
<dbReference type="AlphaFoldDB" id="A0A383VZH1"/>
<feature type="domain" description="Cytochrome c" evidence="15">
    <location>
        <begin position="70"/>
        <end position="162"/>
    </location>
</feature>
<dbReference type="Pfam" id="PF13442">
    <property type="entry name" value="Cytochrome_CBB3"/>
    <property type="match status" value="1"/>
</dbReference>
<dbReference type="PANTHER" id="PTHR34688:SF2">
    <property type="entry name" value="CYTOCHROME C6, CHLOROPLASTIC"/>
    <property type="match status" value="1"/>
</dbReference>
<accession>A0A383VZH1</accession>
<dbReference type="GO" id="GO:0009055">
    <property type="term" value="F:electron transfer activity"/>
    <property type="evidence" value="ECO:0007669"/>
    <property type="project" value="InterPro"/>
</dbReference>
<comment type="function">
    <text evidence="1">Functions as an electron carrier between membrane-bound cytochrome b6-f and photosystem I in oxygenic photosynthesis.</text>
</comment>
<keyword evidence="3" id="KW-0813">Transport</keyword>
<dbReference type="PROSITE" id="PS51007">
    <property type="entry name" value="CYTC"/>
    <property type="match status" value="1"/>
</dbReference>
<evidence type="ECO:0000256" key="4">
    <source>
        <dbReference type="ARBA" id="ARBA00022531"/>
    </source>
</evidence>
<dbReference type="InterPro" id="IPR009056">
    <property type="entry name" value="Cyt_c-like_dom"/>
</dbReference>
<keyword evidence="17" id="KW-1185">Reference proteome</keyword>